<dbReference type="EMBL" id="AAHOXJ010000009">
    <property type="protein sequence ID" value="EBY7403904.1"/>
    <property type="molecule type" value="Genomic_DNA"/>
</dbReference>
<dbReference type="EMBL" id="AAKKXN010000001">
    <property type="protein sequence ID" value="ECS8475140.1"/>
    <property type="molecule type" value="Genomic_DNA"/>
</dbReference>
<organism evidence="2">
    <name type="scientific">Salmonella enterica subsp. enterica serovar Pomona</name>
    <dbReference type="NCBI Taxonomy" id="570935"/>
    <lineage>
        <taxon>Bacteria</taxon>
        <taxon>Pseudomonadati</taxon>
        <taxon>Pseudomonadota</taxon>
        <taxon>Gammaproteobacteria</taxon>
        <taxon>Enterobacterales</taxon>
        <taxon>Enterobacteriaceae</taxon>
        <taxon>Salmonella</taxon>
    </lineage>
</organism>
<evidence type="ECO:0000313" key="2">
    <source>
        <dbReference type="EMBL" id="ECS8475140.1"/>
    </source>
</evidence>
<reference evidence="2" key="1">
    <citation type="submission" date="2018-07" db="EMBL/GenBank/DDBJ databases">
        <authorList>
            <consortium name="PulseNet: The National Subtyping Network for Foodborne Disease Surveillance"/>
            <person name="Tarr C.L."/>
            <person name="Trees E."/>
            <person name="Katz L.S."/>
            <person name="Carleton-Romer H.A."/>
            <person name="Stroika S."/>
            <person name="Kucerova Z."/>
            <person name="Roache K.F."/>
            <person name="Sabol A.L."/>
            <person name="Besser J."/>
            <person name="Gerner-Smidt P."/>
        </authorList>
    </citation>
    <scope>NUCLEOTIDE SEQUENCE</scope>
    <source>
        <strain evidence="2">PNUSAS032273</strain>
    </source>
</reference>
<sequence>MTGWKISTTSNSQQLNIAFKMDIKMKKLIDITLLMASVLLSFSSFAESKLCEPNTTFFFANNKAHTKSVELCYGKKGVKYIFGPESKPEITLEVSRDKIIYEYENGCESITIPNGKTDYYIYQCGSSPHTDPTLQVNQHGDPVATIELDGKDGKYLNAIADAGFE</sequence>
<name>A0A3V7KKT2_SALET</name>
<reference evidence="1" key="2">
    <citation type="submission" date="2018-09" db="EMBL/GenBank/DDBJ databases">
        <authorList>
            <person name="Ashton P.M."/>
            <person name="Dallman T."/>
            <person name="Nair S."/>
            <person name="De Pinna E."/>
            <person name="Peters T."/>
            <person name="Grant K."/>
        </authorList>
    </citation>
    <scope>NUCLEOTIDE SEQUENCE</scope>
    <source>
        <strain evidence="1">243839</strain>
    </source>
</reference>
<proteinExistence type="predicted"/>
<accession>A0A3V7KKT2</accession>
<comment type="caution">
    <text evidence="2">The sequence shown here is derived from an EMBL/GenBank/DDBJ whole genome shotgun (WGS) entry which is preliminary data.</text>
</comment>
<dbReference type="RefSeq" id="WP_000148339.1">
    <property type="nucleotide sequence ID" value="NZ_CP020718.1"/>
</dbReference>
<gene>
    <name evidence="2" type="ORF">C8634_02680</name>
    <name evidence="1" type="ORF">D6J37_12920</name>
</gene>
<protein>
    <submittedName>
        <fullName evidence="2">Uncharacterized protein</fullName>
    </submittedName>
</protein>
<dbReference type="AlphaFoldDB" id="A0A3V7KKT2"/>
<evidence type="ECO:0000313" key="1">
    <source>
        <dbReference type="EMBL" id="EBY7403904.1"/>
    </source>
</evidence>